<protein>
    <submittedName>
        <fullName evidence="2">RmlC-like cupin family protein</fullName>
    </submittedName>
</protein>
<dbReference type="PANTHER" id="PTHR37694:SF1">
    <property type="entry name" value="SLR8022 PROTEIN"/>
    <property type="match status" value="1"/>
</dbReference>
<accession>A0A0B7H472</accession>
<evidence type="ECO:0000313" key="2">
    <source>
        <dbReference type="EMBL" id="CEN33329.1"/>
    </source>
</evidence>
<reference evidence="3" key="1">
    <citation type="submission" date="2015-01" db="EMBL/GenBank/DDBJ databases">
        <authorList>
            <person name="MANFREDI Pablo"/>
        </authorList>
    </citation>
    <scope>NUCLEOTIDE SEQUENCE [LARGE SCALE GENOMIC DNA]</scope>
    <source>
        <strain evidence="3">Ccyn2B</strain>
    </source>
</reference>
<evidence type="ECO:0000259" key="1">
    <source>
        <dbReference type="Pfam" id="PF07883"/>
    </source>
</evidence>
<evidence type="ECO:0000313" key="3">
    <source>
        <dbReference type="Proteomes" id="UP000038055"/>
    </source>
</evidence>
<dbReference type="CDD" id="cd02230">
    <property type="entry name" value="cupin_HP0902-like"/>
    <property type="match status" value="1"/>
</dbReference>
<dbReference type="eggNOG" id="COG1917">
    <property type="taxonomic scope" value="Bacteria"/>
</dbReference>
<feature type="domain" description="Cupin type-2" evidence="1">
    <location>
        <begin position="36"/>
        <end position="96"/>
    </location>
</feature>
<organism evidence="2 3">
    <name type="scientific">Capnocytophaga cynodegmi</name>
    <dbReference type="NCBI Taxonomy" id="28189"/>
    <lineage>
        <taxon>Bacteria</taxon>
        <taxon>Pseudomonadati</taxon>
        <taxon>Bacteroidota</taxon>
        <taxon>Flavobacteriia</taxon>
        <taxon>Flavobacteriales</taxon>
        <taxon>Flavobacteriaceae</taxon>
        <taxon>Capnocytophaga</taxon>
    </lineage>
</organism>
<proteinExistence type="predicted"/>
<dbReference type="InterPro" id="IPR014710">
    <property type="entry name" value="RmlC-like_jellyroll"/>
</dbReference>
<dbReference type="AlphaFoldDB" id="A0A0B7H472"/>
<gene>
    <name evidence="2" type="ORF">CCYN2B_160020</name>
</gene>
<dbReference type="Pfam" id="PF07883">
    <property type="entry name" value="Cupin_2"/>
    <property type="match status" value="1"/>
</dbReference>
<dbReference type="RefSeq" id="WP_041990804.1">
    <property type="nucleotide sequence ID" value="NZ_CDOD01000008.1"/>
</dbReference>
<dbReference type="PANTHER" id="PTHR37694">
    <property type="entry name" value="SLR8022 PROTEIN"/>
    <property type="match status" value="1"/>
</dbReference>
<dbReference type="EMBL" id="CDOD01000008">
    <property type="protein sequence ID" value="CEN33329.1"/>
    <property type="molecule type" value="Genomic_DNA"/>
</dbReference>
<dbReference type="InterPro" id="IPR011051">
    <property type="entry name" value="RmlC_Cupin_sf"/>
</dbReference>
<keyword evidence="3" id="KW-1185">Reference proteome</keyword>
<dbReference type="Gene3D" id="2.60.120.10">
    <property type="entry name" value="Jelly Rolls"/>
    <property type="match status" value="1"/>
</dbReference>
<dbReference type="Proteomes" id="UP000038055">
    <property type="component" value="Unassembled WGS sequence"/>
</dbReference>
<sequence length="117" mass="13173">MKLSSFSENLVFSQEKIHTQVVLESAFSKEIRITMSEGQLMKEHQTKFPIVVHILEGTINFGVDGSVHTMKKGDIIALKGNVPHDLKALENSIVRLTLSKQDKISRVEEVVKQSEKN</sequence>
<name>A0A0B7H472_9FLAO</name>
<dbReference type="SUPFAM" id="SSF51182">
    <property type="entry name" value="RmlC-like cupins"/>
    <property type="match status" value="1"/>
</dbReference>
<dbReference type="STRING" id="28189.CCYN74_30064"/>
<dbReference type="InterPro" id="IPR013096">
    <property type="entry name" value="Cupin_2"/>
</dbReference>